<dbReference type="AlphaFoldDB" id="A0A2U8IAE1"/>
<name>A0A2U8IAE1_9GAMM</name>
<dbReference type="Pfam" id="PF09676">
    <property type="entry name" value="TraV"/>
    <property type="match status" value="1"/>
</dbReference>
<organism evidence="1 2">
    <name type="scientific">Candidatus Fukatsuia symbiotica</name>
    <dbReference type="NCBI Taxonomy" id="1878942"/>
    <lineage>
        <taxon>Bacteria</taxon>
        <taxon>Pseudomonadati</taxon>
        <taxon>Pseudomonadota</taxon>
        <taxon>Gammaproteobacteria</taxon>
        <taxon>Enterobacterales</taxon>
        <taxon>Yersiniaceae</taxon>
        <taxon>Candidatus Fukatsuia</taxon>
    </lineage>
</organism>
<dbReference type="EMBL" id="CP021659">
    <property type="protein sequence ID" value="AWK15134.1"/>
    <property type="molecule type" value="Genomic_DNA"/>
</dbReference>
<evidence type="ECO:0000313" key="1">
    <source>
        <dbReference type="EMBL" id="AWK15134.1"/>
    </source>
</evidence>
<gene>
    <name evidence="1" type="primary">traV</name>
    <name evidence="1" type="ORF">CCS41_12705</name>
</gene>
<reference evidence="1 2" key="1">
    <citation type="submission" date="2017-05" db="EMBL/GenBank/DDBJ databases">
        <title>Genome sequence of Candidatus Fukatsuia symbiotica and Candidatus Hamiltonella defensa from Acyrthosiphon pisum strain 5D.</title>
        <authorList>
            <person name="Patel V.A."/>
            <person name="Chevignon G."/>
            <person name="Russell J.A."/>
            <person name="Oliver K.M."/>
        </authorList>
    </citation>
    <scope>NUCLEOTIDE SEQUENCE [LARGE SCALE GENOMIC DNA]</scope>
    <source>
        <strain evidence="1 2">5D</strain>
    </source>
</reference>
<sequence length="165" mass="17770">MKHFFLLAVGGSILLLTGCAGVSGDFECDATTRDRCMTMEQANQKARQQEKTSKGKQAVASLPGLVNLSPSASDAAPAVLPSRQQTEMLTATVLPPMTASPLLAAPQCPAHRCHLKKKMRAQRTTEKMAHLWIAPWIDAEGALHQPGKISFVVGSAHWQLPQAMD</sequence>
<dbReference type="Proteomes" id="UP000261875">
    <property type="component" value="Chromosome"/>
</dbReference>
<evidence type="ECO:0000313" key="2">
    <source>
        <dbReference type="Proteomes" id="UP000261875"/>
    </source>
</evidence>
<dbReference type="RefSeq" id="WP_119797666.1">
    <property type="nucleotide sequence ID" value="NZ_CP021659.1"/>
</dbReference>
<dbReference type="NCBIfam" id="TIGR02747">
    <property type="entry name" value="TraV"/>
    <property type="match status" value="1"/>
</dbReference>
<dbReference type="OrthoDB" id="6539313at2"/>
<dbReference type="InterPro" id="IPR014118">
    <property type="entry name" value="T4SS_TraV"/>
</dbReference>
<proteinExistence type="predicted"/>
<dbReference type="KEGG" id="fsm:CCS41_12705"/>
<protein>
    <submittedName>
        <fullName evidence="1">Type IV conjugative transfer system protein TraV</fullName>
    </submittedName>
</protein>
<dbReference type="PROSITE" id="PS51257">
    <property type="entry name" value="PROKAR_LIPOPROTEIN"/>
    <property type="match status" value="1"/>
</dbReference>
<accession>A0A2U8IAE1</accession>
<keyword evidence="2" id="KW-1185">Reference proteome</keyword>